<name>W7E5H4_BIPV3</name>
<keyword evidence="5" id="KW-0472">Membrane</keyword>
<evidence type="ECO:0000256" key="2">
    <source>
        <dbReference type="ARBA" id="ARBA00004613"/>
    </source>
</evidence>
<organism evidence="11 12">
    <name type="scientific">Bipolaris victoriae (strain FI3)</name>
    <name type="common">Victoria blight of oats agent</name>
    <name type="synonym">Cochliobolus victoriae</name>
    <dbReference type="NCBI Taxonomy" id="930091"/>
    <lineage>
        <taxon>Eukaryota</taxon>
        <taxon>Fungi</taxon>
        <taxon>Dikarya</taxon>
        <taxon>Ascomycota</taxon>
        <taxon>Pezizomycotina</taxon>
        <taxon>Dothideomycetes</taxon>
        <taxon>Pleosporomycetidae</taxon>
        <taxon>Pleosporales</taxon>
        <taxon>Pleosporineae</taxon>
        <taxon>Pleosporaceae</taxon>
        <taxon>Bipolaris</taxon>
    </lineage>
</organism>
<dbReference type="Proteomes" id="UP000054337">
    <property type="component" value="Unassembled WGS sequence"/>
</dbReference>
<dbReference type="RefSeq" id="XP_014552967.1">
    <property type="nucleotide sequence ID" value="XM_014697481.1"/>
</dbReference>
<feature type="chain" id="PRO_5004891445" description="CFEM domain-containing protein" evidence="9">
    <location>
        <begin position="19"/>
        <end position="152"/>
    </location>
</feature>
<protein>
    <recommendedName>
        <fullName evidence="10">CFEM domain-containing protein</fullName>
    </recommendedName>
</protein>
<keyword evidence="12" id="KW-1185">Reference proteome</keyword>
<dbReference type="GeneID" id="26249495"/>
<dbReference type="GO" id="GO:0005576">
    <property type="term" value="C:extracellular region"/>
    <property type="evidence" value="ECO:0007669"/>
    <property type="project" value="UniProtKB-SubCell"/>
</dbReference>
<keyword evidence="5" id="KW-0336">GPI-anchor</keyword>
<evidence type="ECO:0000256" key="6">
    <source>
        <dbReference type="ARBA" id="ARBA00022729"/>
    </source>
</evidence>
<accession>W7E5H4</accession>
<feature type="signal peptide" evidence="9">
    <location>
        <begin position="1"/>
        <end position="18"/>
    </location>
</feature>
<evidence type="ECO:0000256" key="1">
    <source>
        <dbReference type="ARBA" id="ARBA00004589"/>
    </source>
</evidence>
<dbReference type="HOGENOM" id="CLU_1731288_0_0_1"/>
<comment type="subcellular location">
    <subcellularLocation>
        <location evidence="1">Membrane</location>
        <topology evidence="1">Lipid-anchor</topology>
        <topology evidence="1">GPI-anchor</topology>
    </subcellularLocation>
    <subcellularLocation>
        <location evidence="2">Secreted</location>
    </subcellularLocation>
</comment>
<dbReference type="AlphaFoldDB" id="W7E5H4"/>
<feature type="domain" description="CFEM" evidence="10">
    <location>
        <begin position="48"/>
        <end position="117"/>
    </location>
</feature>
<dbReference type="InterPro" id="IPR008427">
    <property type="entry name" value="Extracellular_membr_CFEM_dom"/>
</dbReference>
<keyword evidence="6 9" id="KW-0732">Signal</keyword>
<keyword evidence="4" id="KW-0964">Secreted</keyword>
<evidence type="ECO:0000256" key="4">
    <source>
        <dbReference type="ARBA" id="ARBA00022525"/>
    </source>
</evidence>
<dbReference type="OrthoDB" id="3932980at2759"/>
<evidence type="ECO:0000313" key="12">
    <source>
        <dbReference type="Proteomes" id="UP000054337"/>
    </source>
</evidence>
<keyword evidence="5" id="KW-0325">Glycoprotein</keyword>
<dbReference type="EMBL" id="KI968788">
    <property type="protein sequence ID" value="EUN23386.1"/>
    <property type="molecule type" value="Genomic_DNA"/>
</dbReference>
<proteinExistence type="inferred from homology"/>
<evidence type="ECO:0000256" key="5">
    <source>
        <dbReference type="ARBA" id="ARBA00022622"/>
    </source>
</evidence>
<comment type="similarity">
    <text evidence="3">Belongs to the RBT5 family.</text>
</comment>
<evidence type="ECO:0000313" key="11">
    <source>
        <dbReference type="EMBL" id="EUN23386.1"/>
    </source>
</evidence>
<evidence type="ECO:0000256" key="7">
    <source>
        <dbReference type="ARBA" id="ARBA00023157"/>
    </source>
</evidence>
<dbReference type="GO" id="GO:0098552">
    <property type="term" value="C:side of membrane"/>
    <property type="evidence" value="ECO:0007669"/>
    <property type="project" value="UniProtKB-KW"/>
</dbReference>
<keyword evidence="8" id="KW-0449">Lipoprotein</keyword>
<reference evidence="11 12" key="1">
    <citation type="journal article" date="2013" name="PLoS Genet.">
        <title>Comparative genome structure, secondary metabolite, and effector coding capacity across Cochliobolus pathogens.</title>
        <authorList>
            <person name="Condon B.J."/>
            <person name="Leng Y."/>
            <person name="Wu D."/>
            <person name="Bushley K.E."/>
            <person name="Ohm R.A."/>
            <person name="Otillar R."/>
            <person name="Martin J."/>
            <person name="Schackwitz W."/>
            <person name="Grimwood J."/>
            <person name="MohdZainudin N."/>
            <person name="Xue C."/>
            <person name="Wang R."/>
            <person name="Manning V.A."/>
            <person name="Dhillon B."/>
            <person name="Tu Z.J."/>
            <person name="Steffenson B.J."/>
            <person name="Salamov A."/>
            <person name="Sun H."/>
            <person name="Lowry S."/>
            <person name="LaButti K."/>
            <person name="Han J."/>
            <person name="Copeland A."/>
            <person name="Lindquist E."/>
            <person name="Barry K."/>
            <person name="Schmutz J."/>
            <person name="Baker S.E."/>
            <person name="Ciuffetti L.M."/>
            <person name="Grigoriev I.V."/>
            <person name="Zhong S."/>
            <person name="Turgeon B.G."/>
        </authorList>
    </citation>
    <scope>NUCLEOTIDE SEQUENCE [LARGE SCALE GENOMIC DNA]</scope>
    <source>
        <strain evidence="11 12">FI3</strain>
    </source>
</reference>
<evidence type="ECO:0000256" key="9">
    <source>
        <dbReference type="SAM" id="SignalP"/>
    </source>
</evidence>
<evidence type="ECO:0000256" key="8">
    <source>
        <dbReference type="ARBA" id="ARBA00023288"/>
    </source>
</evidence>
<gene>
    <name evidence="11" type="ORF">COCVIDRAFT_108958</name>
</gene>
<dbReference type="Pfam" id="PF05730">
    <property type="entry name" value="CFEM"/>
    <property type="match status" value="1"/>
</dbReference>
<sequence length="152" mass="16805">MHFTSIATLFSVLAVANAQLTFNITRASAPGNMAKYRCLNNNKLKGWLPSCIYECQVQASMLDGCAAEDFACHCVNHYKYSKKLIEPCTVPPGLGGTGHCTVNDLYNARPVIDEMCNFYNATIYKSYEGCPQRLSRTVTYGIIMNEGVVITQ</sequence>
<keyword evidence="7" id="KW-1015">Disulfide bond</keyword>
<evidence type="ECO:0000256" key="3">
    <source>
        <dbReference type="ARBA" id="ARBA00010031"/>
    </source>
</evidence>
<evidence type="ECO:0000259" key="10">
    <source>
        <dbReference type="Pfam" id="PF05730"/>
    </source>
</evidence>